<name>A0ACC0M5N9_RHOML</name>
<dbReference type="EMBL" id="CM046397">
    <property type="protein sequence ID" value="KAI8536219.1"/>
    <property type="molecule type" value="Genomic_DNA"/>
</dbReference>
<keyword evidence="2" id="KW-1185">Reference proteome</keyword>
<dbReference type="Proteomes" id="UP001062846">
    <property type="component" value="Chromosome 10"/>
</dbReference>
<sequence>MADEVVERIGNFHLSDEEEDVIPIDDAVLPLKRGGYVTLGNGVKYWVDYKFERLNNFCHYCGSLLHEQGECGVKSSDEKNGILNVGRFGQWMKANSGGRQQTGLKWETNGGRGDGENFRRASSPVFGSNGEEIFKLIGDKESARIEEPKSSSGLIEIKDSDWISLNGKEIRMGELIPNSLGFHSGTGEAKGGPLDLDKNPGLGSIGPGLVFQQSEAEIQVGANCDRGEPFGPRTSCAFCGDWDVT</sequence>
<reference evidence="1" key="1">
    <citation type="submission" date="2022-02" db="EMBL/GenBank/DDBJ databases">
        <title>Plant Genome Project.</title>
        <authorList>
            <person name="Zhang R.-G."/>
        </authorList>
    </citation>
    <scope>NUCLEOTIDE SEQUENCE</scope>
    <source>
        <strain evidence="1">AT1</strain>
    </source>
</reference>
<comment type="caution">
    <text evidence="1">The sequence shown here is derived from an EMBL/GenBank/DDBJ whole genome shotgun (WGS) entry which is preliminary data.</text>
</comment>
<organism evidence="1 2">
    <name type="scientific">Rhododendron molle</name>
    <name type="common">Chinese azalea</name>
    <name type="synonym">Azalea mollis</name>
    <dbReference type="NCBI Taxonomy" id="49168"/>
    <lineage>
        <taxon>Eukaryota</taxon>
        <taxon>Viridiplantae</taxon>
        <taxon>Streptophyta</taxon>
        <taxon>Embryophyta</taxon>
        <taxon>Tracheophyta</taxon>
        <taxon>Spermatophyta</taxon>
        <taxon>Magnoliopsida</taxon>
        <taxon>eudicotyledons</taxon>
        <taxon>Gunneridae</taxon>
        <taxon>Pentapetalae</taxon>
        <taxon>asterids</taxon>
        <taxon>Ericales</taxon>
        <taxon>Ericaceae</taxon>
        <taxon>Ericoideae</taxon>
        <taxon>Rhodoreae</taxon>
        <taxon>Rhododendron</taxon>
    </lineage>
</organism>
<protein>
    <submittedName>
        <fullName evidence="1">Uncharacterized protein</fullName>
    </submittedName>
</protein>
<gene>
    <name evidence="1" type="ORF">RHMOL_Rhmol10G0239000</name>
</gene>
<proteinExistence type="predicted"/>
<evidence type="ECO:0000313" key="2">
    <source>
        <dbReference type="Proteomes" id="UP001062846"/>
    </source>
</evidence>
<accession>A0ACC0M5N9</accession>
<evidence type="ECO:0000313" key="1">
    <source>
        <dbReference type="EMBL" id="KAI8536219.1"/>
    </source>
</evidence>